<dbReference type="OrthoDB" id="9036126at2"/>
<keyword evidence="3" id="KW-1185">Reference proteome</keyword>
<dbReference type="EMBL" id="FCOJ02000104">
    <property type="protein sequence ID" value="SAK96084.1"/>
    <property type="molecule type" value="Genomic_DNA"/>
</dbReference>
<proteinExistence type="predicted"/>
<dbReference type="AlphaFoldDB" id="A0A158DNB7"/>
<dbReference type="Proteomes" id="UP000054596">
    <property type="component" value="Unassembled WGS sequence"/>
</dbReference>
<name>A0A158DNB7_9BURK</name>
<feature type="coiled-coil region" evidence="1">
    <location>
        <begin position="183"/>
        <end position="354"/>
    </location>
</feature>
<protein>
    <submittedName>
        <fullName evidence="2">Chromosome partition protein Smc</fullName>
    </submittedName>
</protein>
<accession>A0A158DNB7</accession>
<dbReference type="RefSeq" id="WP_086973871.1">
    <property type="nucleotide sequence ID" value="NZ_FCOJ02000104.1"/>
</dbReference>
<reference evidence="2" key="1">
    <citation type="submission" date="2016-01" db="EMBL/GenBank/DDBJ databases">
        <authorList>
            <person name="Peeters C."/>
        </authorList>
    </citation>
    <scope>NUCLEOTIDE SEQUENCE [LARGE SCALE GENOMIC DNA]</scope>
    <source>
        <strain evidence="2">LMG 29325</strain>
    </source>
</reference>
<comment type="caution">
    <text evidence="2">The sequence shown here is derived from an EMBL/GenBank/DDBJ whole genome shotgun (WGS) entry which is preliminary data.</text>
</comment>
<evidence type="ECO:0000313" key="3">
    <source>
        <dbReference type="Proteomes" id="UP000054596"/>
    </source>
</evidence>
<sequence>MSSSSDDSKKQLQLRKTEIHDPLDDIFGGVSASGAERSKIDMVARQIFGDSDEFADLIAQLVENMVTIGEARARVSTDLKTIGGLLMNSMHLIKNVMVATSGNKTTSLRRAATLGYSFFELALGVKMAAARKYMRCYEAFLDNTEAIRVFNVGELDILAADHVTDEQVAVILAAKQANEHMTREDVRKMLATLQKQEEALADQKADLDNYEALLEDSKTAQRVAEDEANRLQQQLDATAKLIAEKEAQLQRMDSYYTGRQAGLANLEKDLADKDKEIARLNEERNALLNRKPEVQIKEVETTPAGFKSISESLEKRNAELKQLEDQLVERRAELERLEADRKKEAGAIEAANRVQAAMQEALSSFEQFAGKLSLAQVAVQASDGLGQHEPLIETLAAMMRKQLSEIETGLRNL</sequence>
<evidence type="ECO:0000313" key="2">
    <source>
        <dbReference type="EMBL" id="SAK96084.1"/>
    </source>
</evidence>
<dbReference type="STRING" id="1777143.AWB82_06994"/>
<keyword evidence="1" id="KW-0175">Coiled coil</keyword>
<gene>
    <name evidence="2" type="primary">smc_3</name>
    <name evidence="2" type="ORF">AWB82_06994</name>
</gene>
<evidence type="ECO:0000256" key="1">
    <source>
        <dbReference type="SAM" id="Coils"/>
    </source>
</evidence>
<organism evidence="2 3">
    <name type="scientific">Caballeronia glebae</name>
    <dbReference type="NCBI Taxonomy" id="1777143"/>
    <lineage>
        <taxon>Bacteria</taxon>
        <taxon>Pseudomonadati</taxon>
        <taxon>Pseudomonadota</taxon>
        <taxon>Betaproteobacteria</taxon>
        <taxon>Burkholderiales</taxon>
        <taxon>Burkholderiaceae</taxon>
        <taxon>Caballeronia</taxon>
    </lineage>
</organism>